<dbReference type="GO" id="GO:0005737">
    <property type="term" value="C:cytoplasm"/>
    <property type="evidence" value="ECO:0007669"/>
    <property type="project" value="UniProtKB-SubCell"/>
</dbReference>
<dbReference type="Gene3D" id="2.40.370.10">
    <property type="entry name" value="AttH-like domain"/>
    <property type="match status" value="1"/>
</dbReference>
<dbReference type="Proteomes" id="UP001274830">
    <property type="component" value="Unassembled WGS sequence"/>
</dbReference>
<accession>A0AAE0WTH8</accession>
<dbReference type="Pfam" id="PF08622">
    <property type="entry name" value="Svf1"/>
    <property type="match status" value="1"/>
</dbReference>
<dbReference type="EMBL" id="JAUTXT010000005">
    <property type="protein sequence ID" value="KAK3677875.1"/>
    <property type="molecule type" value="Genomic_DNA"/>
</dbReference>
<comment type="similarity">
    <text evidence="2">Belongs to the SVF1 family.</text>
</comment>
<evidence type="ECO:0000256" key="1">
    <source>
        <dbReference type="ARBA" id="ARBA00004496"/>
    </source>
</evidence>
<reference evidence="6" key="1">
    <citation type="submission" date="2023-07" db="EMBL/GenBank/DDBJ databases">
        <title>Black Yeasts Isolated from many extreme environments.</title>
        <authorList>
            <person name="Coleine C."/>
            <person name="Stajich J.E."/>
            <person name="Selbmann L."/>
        </authorList>
    </citation>
    <scope>NUCLEOTIDE SEQUENCE</scope>
    <source>
        <strain evidence="6">CCFEE 5485</strain>
    </source>
</reference>
<evidence type="ECO:0000313" key="6">
    <source>
        <dbReference type="EMBL" id="KAK3677875.1"/>
    </source>
</evidence>
<feature type="domain" description="Svf1-like C-terminal" evidence="5">
    <location>
        <begin position="213"/>
        <end position="367"/>
    </location>
</feature>
<evidence type="ECO:0000256" key="3">
    <source>
        <dbReference type="ARBA" id="ARBA00022490"/>
    </source>
</evidence>
<evidence type="ECO:0000256" key="2">
    <source>
        <dbReference type="ARBA" id="ARBA00009069"/>
    </source>
</evidence>
<dbReference type="InterPro" id="IPR023374">
    <property type="entry name" value="AttH-like_dom_sf"/>
</dbReference>
<sequence>MFNWAKNAVGITEPIYGPSAIQSVANQIPPYTEVQKQDLAWEVMDTTNVETKTFYMTSDSGHLGLAQIIYSNVLGVRTTAQFNSKIYYPKEAGKEHLWASDNLANFEFSKDKQNFKTKNGDVVMNLSEDGTSYTIKSTINRGSVVDLKFTQAAPGFMAGKNGTTNYGTDAQKPWGRMVHKFWPRCKVEGSIMTQSGPVDFTGRGVFIHALQGMKPHFAAARWNFANFQSPSYSAILMEFTTPKSYGETVVAVGGIATDGKILMAGGSPNIKATHTDVKGDPDNDWPEPGKAKFEWKGEGTEAVLEGSILPRVDRVDVMGELPKFVKQIATQASGTKPYIYQYTPKLTLEINGQKEEGQLFMEATFIS</sequence>
<dbReference type="GO" id="GO:0006979">
    <property type="term" value="P:response to oxidative stress"/>
    <property type="evidence" value="ECO:0007669"/>
    <property type="project" value="InterPro"/>
</dbReference>
<dbReference type="InterPro" id="IPR013931">
    <property type="entry name" value="Svf1-like_N"/>
</dbReference>
<dbReference type="PANTHER" id="PTHR47107:SF1">
    <property type="entry name" value="CERAMIDE-BINDING PROTEIN SVF1-RELATED"/>
    <property type="match status" value="1"/>
</dbReference>
<evidence type="ECO:0000259" key="4">
    <source>
        <dbReference type="Pfam" id="PF08622"/>
    </source>
</evidence>
<dbReference type="PANTHER" id="PTHR47107">
    <property type="entry name" value="SVF1-LIKE PROTEIN YDR222W-RELATED"/>
    <property type="match status" value="1"/>
</dbReference>
<keyword evidence="7" id="KW-1185">Reference proteome</keyword>
<name>A0AAE0WTH8_9PEZI</name>
<gene>
    <name evidence="6" type="primary">SVF1</name>
    <name evidence="6" type="ORF">LTR78_001970</name>
</gene>
<dbReference type="GeneID" id="89958678"/>
<comment type="caution">
    <text evidence="6">The sequence shown here is derived from an EMBL/GenBank/DDBJ whole genome shotgun (WGS) entry which is preliminary data.</text>
</comment>
<evidence type="ECO:0000313" key="7">
    <source>
        <dbReference type="Proteomes" id="UP001274830"/>
    </source>
</evidence>
<dbReference type="InterPro" id="IPR033394">
    <property type="entry name" value="Svf1-like_C"/>
</dbReference>
<dbReference type="RefSeq" id="XP_064698013.1">
    <property type="nucleotide sequence ID" value="XM_064834149.1"/>
</dbReference>
<dbReference type="InterPro" id="IPR051385">
    <property type="entry name" value="Ceramide-binding_SVF1"/>
</dbReference>
<comment type="subcellular location">
    <subcellularLocation>
        <location evidence="1">Cytoplasm</location>
    </subcellularLocation>
</comment>
<proteinExistence type="inferred from homology"/>
<organism evidence="6 7">
    <name type="scientific">Recurvomyces mirabilis</name>
    <dbReference type="NCBI Taxonomy" id="574656"/>
    <lineage>
        <taxon>Eukaryota</taxon>
        <taxon>Fungi</taxon>
        <taxon>Dikarya</taxon>
        <taxon>Ascomycota</taxon>
        <taxon>Pezizomycotina</taxon>
        <taxon>Dothideomycetes</taxon>
        <taxon>Dothideomycetidae</taxon>
        <taxon>Mycosphaerellales</taxon>
        <taxon>Teratosphaeriaceae</taxon>
        <taxon>Recurvomyces</taxon>
    </lineage>
</organism>
<dbReference type="SUPFAM" id="SSF159245">
    <property type="entry name" value="AttH-like"/>
    <property type="match status" value="1"/>
</dbReference>
<dbReference type="AlphaFoldDB" id="A0AAE0WTH8"/>
<evidence type="ECO:0000259" key="5">
    <source>
        <dbReference type="Pfam" id="PF17187"/>
    </source>
</evidence>
<protein>
    <submittedName>
        <fullName evidence="6">Cell survival pathways protein</fullName>
    </submittedName>
</protein>
<keyword evidence="3" id="KW-0963">Cytoplasm</keyword>
<feature type="domain" description="Svf1-like N-terminal" evidence="4">
    <location>
        <begin position="49"/>
        <end position="211"/>
    </location>
</feature>
<dbReference type="Pfam" id="PF17187">
    <property type="entry name" value="Svf1_C"/>
    <property type="match status" value="1"/>
</dbReference>